<proteinExistence type="predicted"/>
<organism evidence="3 4">
    <name type="scientific">Extremus antarcticus</name>
    <dbReference type="NCBI Taxonomy" id="702011"/>
    <lineage>
        <taxon>Eukaryota</taxon>
        <taxon>Fungi</taxon>
        <taxon>Dikarya</taxon>
        <taxon>Ascomycota</taxon>
        <taxon>Pezizomycotina</taxon>
        <taxon>Dothideomycetes</taxon>
        <taxon>Dothideomycetidae</taxon>
        <taxon>Mycosphaerellales</taxon>
        <taxon>Extremaceae</taxon>
        <taxon>Extremus</taxon>
    </lineage>
</organism>
<dbReference type="PANTHER" id="PTHR47843:SF5">
    <property type="entry name" value="BTB_POZ DOMAIN PROTEIN"/>
    <property type="match status" value="1"/>
</dbReference>
<sequence>MAQANFEVFTGGTFDFYVESDCFSVYRVLVARCSEPLTAMMENGMLESKDGSATLHDVDKATFTRFVEFLMTGDYNPEPPASKTKTWSVPDGAKRDGPSKGAADNPDSQEVQQVTDDLGGFFLGHSWNVRVSPARMRRDACTGPGFVRARAIQKKVYPHFDDGLPPTLWCGHGQFLDYCTTCRPAHAAQSGQEARDDQYDEHYKPVSTHDHDFTNATAESEKAYAVATITSPFSTNSSYTFNNDHSLDHFPLCMSHAKLYVFADYYAVTALQILAADRLREALTQVHLGVFSNTSVVALIKYVYENTPDSKNDVLRCAMVDYAVGKRHSLRRSKEFHELLAEGGAFPVDVFEVMAR</sequence>
<evidence type="ECO:0000313" key="4">
    <source>
        <dbReference type="Proteomes" id="UP001271007"/>
    </source>
</evidence>
<dbReference type="InterPro" id="IPR000210">
    <property type="entry name" value="BTB/POZ_dom"/>
</dbReference>
<evidence type="ECO:0000256" key="1">
    <source>
        <dbReference type="SAM" id="MobiDB-lite"/>
    </source>
</evidence>
<dbReference type="PANTHER" id="PTHR47843">
    <property type="entry name" value="BTB DOMAIN-CONTAINING PROTEIN-RELATED"/>
    <property type="match status" value="1"/>
</dbReference>
<protein>
    <recommendedName>
        <fullName evidence="2">BTB domain-containing protein</fullName>
    </recommendedName>
</protein>
<evidence type="ECO:0000313" key="3">
    <source>
        <dbReference type="EMBL" id="KAK3058446.1"/>
    </source>
</evidence>
<evidence type="ECO:0000259" key="2">
    <source>
        <dbReference type="PROSITE" id="PS50097"/>
    </source>
</evidence>
<reference evidence="3" key="1">
    <citation type="submission" date="2023-04" db="EMBL/GenBank/DDBJ databases">
        <title>Black Yeasts Isolated from many extreme environments.</title>
        <authorList>
            <person name="Coleine C."/>
            <person name="Stajich J.E."/>
            <person name="Selbmann L."/>
        </authorList>
    </citation>
    <scope>NUCLEOTIDE SEQUENCE</scope>
    <source>
        <strain evidence="3">CCFEE 5312</strain>
    </source>
</reference>
<feature type="region of interest" description="Disordered" evidence="1">
    <location>
        <begin position="77"/>
        <end position="109"/>
    </location>
</feature>
<dbReference type="Gene3D" id="3.30.710.10">
    <property type="entry name" value="Potassium Channel Kv1.1, Chain A"/>
    <property type="match status" value="1"/>
</dbReference>
<dbReference type="SUPFAM" id="SSF54695">
    <property type="entry name" value="POZ domain"/>
    <property type="match status" value="1"/>
</dbReference>
<comment type="caution">
    <text evidence="3">The sequence shown here is derived from an EMBL/GenBank/DDBJ whole genome shotgun (WGS) entry which is preliminary data.</text>
</comment>
<dbReference type="InterPro" id="IPR011333">
    <property type="entry name" value="SKP1/BTB/POZ_sf"/>
</dbReference>
<dbReference type="Proteomes" id="UP001271007">
    <property type="component" value="Unassembled WGS sequence"/>
</dbReference>
<dbReference type="EMBL" id="JAWDJX010000001">
    <property type="protein sequence ID" value="KAK3058446.1"/>
    <property type="molecule type" value="Genomic_DNA"/>
</dbReference>
<feature type="domain" description="BTB" evidence="2">
    <location>
        <begin position="12"/>
        <end position="79"/>
    </location>
</feature>
<dbReference type="AlphaFoldDB" id="A0AAJ0GIT9"/>
<dbReference type="PROSITE" id="PS50097">
    <property type="entry name" value="BTB"/>
    <property type="match status" value="1"/>
</dbReference>
<keyword evidence="4" id="KW-1185">Reference proteome</keyword>
<accession>A0AAJ0GIT9</accession>
<name>A0AAJ0GIT9_9PEZI</name>
<gene>
    <name evidence="3" type="ORF">LTR09_000010</name>
</gene>